<keyword evidence="1" id="KW-0732">Signal</keyword>
<feature type="signal peptide" evidence="1">
    <location>
        <begin position="1"/>
        <end position="22"/>
    </location>
</feature>
<dbReference type="AlphaFoldDB" id="L1JPA7"/>
<reference evidence="2 4" key="1">
    <citation type="journal article" date="2012" name="Nature">
        <title>Algal genomes reveal evolutionary mosaicism and the fate of nucleomorphs.</title>
        <authorList>
            <consortium name="DOE Joint Genome Institute"/>
            <person name="Curtis B.A."/>
            <person name="Tanifuji G."/>
            <person name="Burki F."/>
            <person name="Gruber A."/>
            <person name="Irimia M."/>
            <person name="Maruyama S."/>
            <person name="Arias M.C."/>
            <person name="Ball S.G."/>
            <person name="Gile G.H."/>
            <person name="Hirakawa Y."/>
            <person name="Hopkins J.F."/>
            <person name="Kuo A."/>
            <person name="Rensing S.A."/>
            <person name="Schmutz J."/>
            <person name="Symeonidi A."/>
            <person name="Elias M."/>
            <person name="Eveleigh R.J."/>
            <person name="Herman E.K."/>
            <person name="Klute M.J."/>
            <person name="Nakayama T."/>
            <person name="Obornik M."/>
            <person name="Reyes-Prieto A."/>
            <person name="Armbrust E.V."/>
            <person name="Aves S.J."/>
            <person name="Beiko R.G."/>
            <person name="Coutinho P."/>
            <person name="Dacks J.B."/>
            <person name="Durnford D.G."/>
            <person name="Fast N.M."/>
            <person name="Green B.R."/>
            <person name="Grisdale C.J."/>
            <person name="Hempel F."/>
            <person name="Henrissat B."/>
            <person name="Hoppner M.P."/>
            <person name="Ishida K."/>
            <person name="Kim E."/>
            <person name="Koreny L."/>
            <person name="Kroth P.G."/>
            <person name="Liu Y."/>
            <person name="Malik S.B."/>
            <person name="Maier U.G."/>
            <person name="McRose D."/>
            <person name="Mock T."/>
            <person name="Neilson J.A."/>
            <person name="Onodera N.T."/>
            <person name="Poole A.M."/>
            <person name="Pritham E.J."/>
            <person name="Richards T.A."/>
            <person name="Rocap G."/>
            <person name="Roy S.W."/>
            <person name="Sarai C."/>
            <person name="Schaack S."/>
            <person name="Shirato S."/>
            <person name="Slamovits C.H."/>
            <person name="Spencer D.F."/>
            <person name="Suzuki S."/>
            <person name="Worden A.Z."/>
            <person name="Zauner S."/>
            <person name="Barry K."/>
            <person name="Bell C."/>
            <person name="Bharti A.K."/>
            <person name="Crow J.A."/>
            <person name="Grimwood J."/>
            <person name="Kramer R."/>
            <person name="Lindquist E."/>
            <person name="Lucas S."/>
            <person name="Salamov A."/>
            <person name="McFadden G.I."/>
            <person name="Lane C.E."/>
            <person name="Keeling P.J."/>
            <person name="Gray M.W."/>
            <person name="Grigoriev I.V."/>
            <person name="Archibald J.M."/>
        </authorList>
    </citation>
    <scope>NUCLEOTIDE SEQUENCE</scope>
    <source>
        <strain evidence="2 4">CCMP2712</strain>
    </source>
</reference>
<sequence length="95" mass="9990">MILTRNLLYGAVGTLAAASAAATVAFSSQTRTFTTTTSKTSSQPISESEGKDCDCAPLWTCMQTKCGGELCSECSGLETQLRACLARMKASPKWG</sequence>
<proteinExistence type="predicted"/>
<dbReference type="EnsemblProtists" id="EKX50119">
    <property type="protein sequence ID" value="EKX50119"/>
    <property type="gene ID" value="GUITHDRAFT_151226"/>
</dbReference>
<evidence type="ECO:0000256" key="1">
    <source>
        <dbReference type="SAM" id="SignalP"/>
    </source>
</evidence>
<dbReference type="PaxDb" id="55529-EKX50119"/>
<keyword evidence="4" id="KW-1185">Reference proteome</keyword>
<reference evidence="4" key="2">
    <citation type="submission" date="2012-11" db="EMBL/GenBank/DDBJ databases">
        <authorList>
            <person name="Kuo A."/>
            <person name="Curtis B.A."/>
            <person name="Tanifuji G."/>
            <person name="Burki F."/>
            <person name="Gruber A."/>
            <person name="Irimia M."/>
            <person name="Maruyama S."/>
            <person name="Arias M.C."/>
            <person name="Ball S.G."/>
            <person name="Gile G.H."/>
            <person name="Hirakawa Y."/>
            <person name="Hopkins J.F."/>
            <person name="Rensing S.A."/>
            <person name="Schmutz J."/>
            <person name="Symeonidi A."/>
            <person name="Elias M."/>
            <person name="Eveleigh R.J."/>
            <person name="Herman E.K."/>
            <person name="Klute M.J."/>
            <person name="Nakayama T."/>
            <person name="Obornik M."/>
            <person name="Reyes-Prieto A."/>
            <person name="Armbrust E.V."/>
            <person name="Aves S.J."/>
            <person name="Beiko R.G."/>
            <person name="Coutinho P."/>
            <person name="Dacks J.B."/>
            <person name="Durnford D.G."/>
            <person name="Fast N.M."/>
            <person name="Green B.R."/>
            <person name="Grisdale C."/>
            <person name="Hempe F."/>
            <person name="Henrissat B."/>
            <person name="Hoppner M.P."/>
            <person name="Ishida K.-I."/>
            <person name="Kim E."/>
            <person name="Koreny L."/>
            <person name="Kroth P.G."/>
            <person name="Liu Y."/>
            <person name="Malik S.-B."/>
            <person name="Maier U.G."/>
            <person name="McRose D."/>
            <person name="Mock T."/>
            <person name="Neilson J.A."/>
            <person name="Onodera N.T."/>
            <person name="Poole A.M."/>
            <person name="Pritham E.J."/>
            <person name="Richards T.A."/>
            <person name="Rocap G."/>
            <person name="Roy S.W."/>
            <person name="Sarai C."/>
            <person name="Schaack S."/>
            <person name="Shirato S."/>
            <person name="Slamovits C.H."/>
            <person name="Spencer D.F."/>
            <person name="Suzuki S."/>
            <person name="Worden A.Z."/>
            <person name="Zauner S."/>
            <person name="Barry K."/>
            <person name="Bell C."/>
            <person name="Bharti A.K."/>
            <person name="Crow J.A."/>
            <person name="Grimwood J."/>
            <person name="Kramer R."/>
            <person name="Lindquist E."/>
            <person name="Lucas S."/>
            <person name="Salamov A."/>
            <person name="McFadden G.I."/>
            <person name="Lane C.E."/>
            <person name="Keeling P.J."/>
            <person name="Gray M.W."/>
            <person name="Grigoriev I.V."/>
            <person name="Archibald J.M."/>
        </authorList>
    </citation>
    <scope>NUCLEOTIDE SEQUENCE</scope>
    <source>
        <strain evidence="4">CCMP2712</strain>
    </source>
</reference>
<accession>L1JPA7</accession>
<dbReference type="GeneID" id="17306952"/>
<organism evidence="2">
    <name type="scientific">Guillardia theta (strain CCMP2712)</name>
    <name type="common">Cryptophyte</name>
    <dbReference type="NCBI Taxonomy" id="905079"/>
    <lineage>
        <taxon>Eukaryota</taxon>
        <taxon>Cryptophyceae</taxon>
        <taxon>Pyrenomonadales</taxon>
        <taxon>Geminigeraceae</taxon>
        <taxon>Guillardia</taxon>
    </lineage>
</organism>
<dbReference type="KEGG" id="gtt:GUITHDRAFT_151226"/>
<dbReference type="EMBL" id="JH992979">
    <property type="protein sequence ID" value="EKX50119.1"/>
    <property type="molecule type" value="Genomic_DNA"/>
</dbReference>
<dbReference type="HOGENOM" id="CLU_2377230_0_0_1"/>
<gene>
    <name evidence="2" type="ORF">GUITHDRAFT_151226</name>
</gene>
<reference evidence="3" key="3">
    <citation type="submission" date="2016-03" db="UniProtKB">
        <authorList>
            <consortium name="EnsemblProtists"/>
        </authorList>
    </citation>
    <scope>IDENTIFICATION</scope>
</reference>
<evidence type="ECO:0000313" key="4">
    <source>
        <dbReference type="Proteomes" id="UP000011087"/>
    </source>
</evidence>
<protein>
    <submittedName>
        <fullName evidence="2 3">Uncharacterized protein</fullName>
    </submittedName>
</protein>
<evidence type="ECO:0000313" key="2">
    <source>
        <dbReference type="EMBL" id="EKX50119.1"/>
    </source>
</evidence>
<name>L1JPA7_GUITC</name>
<dbReference type="OrthoDB" id="10561653at2759"/>
<feature type="chain" id="PRO_5008771594" evidence="1">
    <location>
        <begin position="23"/>
        <end position="95"/>
    </location>
</feature>
<dbReference type="RefSeq" id="XP_005837099.1">
    <property type="nucleotide sequence ID" value="XM_005837042.1"/>
</dbReference>
<dbReference type="Proteomes" id="UP000011087">
    <property type="component" value="Unassembled WGS sequence"/>
</dbReference>
<evidence type="ECO:0000313" key="3">
    <source>
        <dbReference type="EnsemblProtists" id="EKX50119"/>
    </source>
</evidence>